<feature type="domain" description="Calcineurin-like phosphoesterase" evidence="3">
    <location>
        <begin position="49"/>
        <end position="299"/>
    </location>
</feature>
<dbReference type="GO" id="GO:0008253">
    <property type="term" value="F:5'-nucleotidase activity"/>
    <property type="evidence" value="ECO:0007669"/>
    <property type="project" value="TreeGrafter"/>
</dbReference>
<dbReference type="SUPFAM" id="SSF55816">
    <property type="entry name" value="5'-nucleotidase (syn. UDP-sugar hydrolase), C-terminal domain"/>
    <property type="match status" value="1"/>
</dbReference>
<dbReference type="InterPro" id="IPR008334">
    <property type="entry name" value="5'-Nucleotdase_C"/>
</dbReference>
<keyword evidence="2" id="KW-0547">Nucleotide-binding</keyword>
<dbReference type="PROSITE" id="PS51257">
    <property type="entry name" value="PROKAR_LIPOPROTEIN"/>
    <property type="match status" value="1"/>
</dbReference>
<evidence type="ECO:0000256" key="2">
    <source>
        <dbReference type="RuleBase" id="RU362119"/>
    </source>
</evidence>
<accession>A0A2S9X479</accession>
<dbReference type="Pfam" id="PF02872">
    <property type="entry name" value="5_nucleotid_C"/>
    <property type="match status" value="1"/>
</dbReference>
<feature type="signal peptide" evidence="2">
    <location>
        <begin position="1"/>
        <end position="25"/>
    </location>
</feature>
<feature type="domain" description="5'-Nucleotidase C-terminal" evidence="4">
    <location>
        <begin position="380"/>
        <end position="533"/>
    </location>
</feature>
<name>A0A2S9X479_9NEIS</name>
<proteinExistence type="inferred from homology"/>
<evidence type="ECO:0000313" key="5">
    <source>
        <dbReference type="EMBL" id="PRP70534.1"/>
    </source>
</evidence>
<reference evidence="5 6" key="1">
    <citation type="submission" date="2017-01" db="EMBL/GenBank/DDBJ databases">
        <title>New insights into the genetic diversity of Chromobacterium isolated from tropical freshwater lake.</title>
        <authorList>
            <person name="Santos A.B."/>
            <person name="Nascimento A.M."/>
            <person name="Da Silva P.C."/>
        </authorList>
    </citation>
    <scope>NUCLEOTIDE SEQUENCE [LARGE SCALE GENOMIC DNA]</scope>
    <source>
        <strain evidence="5 6">56AF</strain>
    </source>
</reference>
<keyword evidence="1 2" id="KW-0732">Signal</keyword>
<dbReference type="InterPro" id="IPR029052">
    <property type="entry name" value="Metallo-depent_PP-like"/>
</dbReference>
<dbReference type="GO" id="GO:0000166">
    <property type="term" value="F:nucleotide binding"/>
    <property type="evidence" value="ECO:0007669"/>
    <property type="project" value="UniProtKB-KW"/>
</dbReference>
<evidence type="ECO:0000259" key="3">
    <source>
        <dbReference type="Pfam" id="PF00149"/>
    </source>
</evidence>
<dbReference type="RefSeq" id="WP_106077104.1">
    <property type="nucleotide sequence ID" value="NZ_MTBD01000026.1"/>
</dbReference>
<sequence length="570" mass="59908">MKFIPTTLCLSLALALGGCMSDSSSSVSGRTGASNNEQLPAAAPVAVKMVAINDFHGNLESPGTLALPDPKDPSKTAKTPAGGVDYLAAWVKQLRDKSPNTVVVSAGDLIGASPLVSGMFHDEPTIEAMNLLGLDINAVGNHEFDDGQDELLRMQNGGCKPGAGDTTCQNGGSFAGAKFKFLAANVQKPDGGTLFPAYEIKKYGNIPVAFIGMTLKGTPDIVSPTGIQGLSFKDEADTVNALIPKLKAQGVAAAVVVVHEGGYQTGTFDDCKGISGPIVDIVKKLDKTVGLVVTGHTHQAYNCEIDGRRVTSAKNYGQLFTEIDFKLDPASKTFVPGSIQAVNRPVTQDIKPLANITDLVRFYLIKSADQAGRIVGKLGGSLTRNANAAGETTLGDVIADSQLAAGKKDQGAVVAFMNPGGIRADLVPDPNGNVSYKQIYTVQPFGNTMLTMKLTGEQIDQLLEQQWSDPARGKMLQVSSGFSYSWSKSAPVGSKVDIKSITINGVPIDPKVRYTVQVNNFIGGGGDGFTVLAQGTDRVVGGVDVDVMQRYLQSTPLVAVPKLNRINVLP</sequence>
<gene>
    <name evidence="5" type="ORF">BUE93_12905</name>
</gene>
<dbReference type="GO" id="GO:0030288">
    <property type="term" value="C:outer membrane-bounded periplasmic space"/>
    <property type="evidence" value="ECO:0007669"/>
    <property type="project" value="TreeGrafter"/>
</dbReference>
<dbReference type="InterPro" id="IPR036907">
    <property type="entry name" value="5'-Nucleotdase_C_sf"/>
</dbReference>
<dbReference type="Proteomes" id="UP000239469">
    <property type="component" value="Unassembled WGS sequence"/>
</dbReference>
<dbReference type="AlphaFoldDB" id="A0A2S9X479"/>
<dbReference type="Pfam" id="PF00149">
    <property type="entry name" value="Metallophos"/>
    <property type="match status" value="1"/>
</dbReference>
<dbReference type="GO" id="GO:0008768">
    <property type="term" value="F:UDP-sugar diphosphatase activity"/>
    <property type="evidence" value="ECO:0007669"/>
    <property type="project" value="TreeGrafter"/>
</dbReference>
<dbReference type="OrthoDB" id="9803927at2"/>
<protein>
    <submittedName>
        <fullName evidence="5">Bifunctional metallophosphatase/5'-nucleotidase</fullName>
    </submittedName>
</protein>
<dbReference type="Gene3D" id="3.60.21.10">
    <property type="match status" value="1"/>
</dbReference>
<dbReference type="SUPFAM" id="SSF56300">
    <property type="entry name" value="Metallo-dependent phosphatases"/>
    <property type="match status" value="1"/>
</dbReference>
<comment type="caution">
    <text evidence="5">The sequence shown here is derived from an EMBL/GenBank/DDBJ whole genome shotgun (WGS) entry which is preliminary data.</text>
</comment>
<dbReference type="EMBL" id="MTBD01000026">
    <property type="protein sequence ID" value="PRP70534.1"/>
    <property type="molecule type" value="Genomic_DNA"/>
</dbReference>
<keyword evidence="2" id="KW-0378">Hydrolase</keyword>
<feature type="chain" id="PRO_5015375544" evidence="2">
    <location>
        <begin position="26"/>
        <end position="570"/>
    </location>
</feature>
<dbReference type="InterPro" id="IPR006179">
    <property type="entry name" value="5_nucleotidase/apyrase"/>
</dbReference>
<evidence type="ECO:0000259" key="4">
    <source>
        <dbReference type="Pfam" id="PF02872"/>
    </source>
</evidence>
<comment type="similarity">
    <text evidence="2">Belongs to the 5'-nucleotidase family.</text>
</comment>
<evidence type="ECO:0000313" key="6">
    <source>
        <dbReference type="Proteomes" id="UP000239469"/>
    </source>
</evidence>
<organism evidence="5 6">
    <name type="scientific">Chromobacterium amazonense</name>
    <dbReference type="NCBI Taxonomy" id="1382803"/>
    <lineage>
        <taxon>Bacteria</taxon>
        <taxon>Pseudomonadati</taxon>
        <taxon>Pseudomonadota</taxon>
        <taxon>Betaproteobacteria</taxon>
        <taxon>Neisseriales</taxon>
        <taxon>Chromobacteriaceae</taxon>
        <taxon>Chromobacterium</taxon>
    </lineage>
</organism>
<dbReference type="PRINTS" id="PR01607">
    <property type="entry name" value="APYRASEFAMLY"/>
</dbReference>
<dbReference type="InterPro" id="IPR004843">
    <property type="entry name" value="Calcineurin-like_PHP"/>
</dbReference>
<dbReference type="Gene3D" id="3.90.780.10">
    <property type="entry name" value="5'-Nucleotidase, C-terminal domain"/>
    <property type="match status" value="1"/>
</dbReference>
<evidence type="ECO:0000256" key="1">
    <source>
        <dbReference type="ARBA" id="ARBA00022729"/>
    </source>
</evidence>
<dbReference type="PANTHER" id="PTHR11575">
    <property type="entry name" value="5'-NUCLEOTIDASE-RELATED"/>
    <property type="match status" value="1"/>
</dbReference>
<dbReference type="PANTHER" id="PTHR11575:SF24">
    <property type="entry name" value="5'-NUCLEOTIDASE"/>
    <property type="match status" value="1"/>
</dbReference>
<dbReference type="GO" id="GO:0009166">
    <property type="term" value="P:nucleotide catabolic process"/>
    <property type="evidence" value="ECO:0007669"/>
    <property type="project" value="InterPro"/>
</dbReference>